<evidence type="ECO:0000313" key="9">
    <source>
        <dbReference type="Proteomes" id="UP000178068"/>
    </source>
</evidence>
<dbReference type="InterPro" id="IPR014048">
    <property type="entry name" value="MethylDNA_cys_MeTrfase_DNA-bd"/>
</dbReference>
<evidence type="ECO:0000313" key="8">
    <source>
        <dbReference type="EMBL" id="OGY30484.1"/>
    </source>
</evidence>
<reference evidence="8 9" key="1">
    <citation type="journal article" date="2016" name="Nat. Commun.">
        <title>Thousands of microbial genomes shed light on interconnected biogeochemical processes in an aquifer system.</title>
        <authorList>
            <person name="Anantharaman K."/>
            <person name="Brown C.T."/>
            <person name="Hug L.A."/>
            <person name="Sharon I."/>
            <person name="Castelle C.J."/>
            <person name="Probst A.J."/>
            <person name="Thomas B.C."/>
            <person name="Singh A."/>
            <person name="Wilkins M.J."/>
            <person name="Karaoz U."/>
            <person name="Brodie E.L."/>
            <person name="Williams K.H."/>
            <person name="Hubbard S.S."/>
            <person name="Banfield J.F."/>
        </authorList>
    </citation>
    <scope>NUCLEOTIDE SEQUENCE [LARGE SCALE GENOMIC DNA]</scope>
</reference>
<dbReference type="PANTHER" id="PTHR42942">
    <property type="entry name" value="6-O-METHYLGUANINE DNA METHYLTRANSFERASE"/>
    <property type="match status" value="1"/>
</dbReference>
<name>A0A1G1WS34_9BACT</name>
<evidence type="ECO:0000256" key="6">
    <source>
        <dbReference type="ARBA" id="ARBA00049348"/>
    </source>
</evidence>
<dbReference type="CDD" id="cd06445">
    <property type="entry name" value="ATase"/>
    <property type="match status" value="1"/>
</dbReference>
<dbReference type="PROSITE" id="PS00374">
    <property type="entry name" value="MGMT"/>
    <property type="match status" value="1"/>
</dbReference>
<dbReference type="InterPro" id="IPR036217">
    <property type="entry name" value="MethylDNA_cys_MeTrfase_DNAb"/>
</dbReference>
<dbReference type="AlphaFoldDB" id="A0A1G1WS34"/>
<dbReference type="InterPro" id="IPR001497">
    <property type="entry name" value="MethylDNA_cys_MeTrfase_AS"/>
</dbReference>
<dbReference type="EMBL" id="MHCZ01000002">
    <property type="protein sequence ID" value="OGY30484.1"/>
    <property type="molecule type" value="Genomic_DNA"/>
</dbReference>
<feature type="domain" description="Methylated-DNA-[protein]-cysteine S-methyltransferase DNA binding" evidence="7">
    <location>
        <begin position="6"/>
        <end position="82"/>
    </location>
</feature>
<protein>
    <recommendedName>
        <fullName evidence="7">Methylated-DNA-[protein]-cysteine S-methyltransferase DNA binding domain-containing protein</fullName>
    </recommendedName>
</protein>
<dbReference type="NCBIfam" id="TIGR00589">
    <property type="entry name" value="ogt"/>
    <property type="match status" value="1"/>
</dbReference>
<sequence>MLNKRDLVYKIVASIPKGKVVTYGQIARLTGLNARVVGNYLHNSPDPKKIPCHRVVNYQGKLAANYAFGGARSQRLKLEEEGLNIIKEGKVDLEEYLWKNAGKFTQRLVKT</sequence>
<dbReference type="InterPro" id="IPR036388">
    <property type="entry name" value="WH-like_DNA-bd_sf"/>
</dbReference>
<evidence type="ECO:0000259" key="7">
    <source>
        <dbReference type="Pfam" id="PF01035"/>
    </source>
</evidence>
<dbReference type="Pfam" id="PF01035">
    <property type="entry name" value="DNA_binding_1"/>
    <property type="match status" value="1"/>
</dbReference>
<dbReference type="InterPro" id="IPR052520">
    <property type="entry name" value="ATL_DNA_repair"/>
</dbReference>
<dbReference type="SUPFAM" id="SSF46767">
    <property type="entry name" value="Methylated DNA-protein cysteine methyltransferase, C-terminal domain"/>
    <property type="match status" value="1"/>
</dbReference>
<dbReference type="GO" id="GO:0003908">
    <property type="term" value="F:methylated-DNA-[protein]-cysteine S-methyltransferase activity"/>
    <property type="evidence" value="ECO:0007669"/>
    <property type="project" value="UniProtKB-EC"/>
</dbReference>
<dbReference type="STRING" id="1802603.A3F35_03550"/>
<accession>A0A1G1WS34</accession>
<dbReference type="Gene3D" id="1.10.10.10">
    <property type="entry name" value="Winged helix-like DNA-binding domain superfamily/Winged helix DNA-binding domain"/>
    <property type="match status" value="1"/>
</dbReference>
<proteinExistence type="predicted"/>
<keyword evidence="5" id="KW-0234">DNA repair</keyword>
<organism evidence="8 9">
    <name type="scientific">Candidatus Woykebacteria bacterium RIFCSPHIGHO2_12_FULL_45_10</name>
    <dbReference type="NCBI Taxonomy" id="1802603"/>
    <lineage>
        <taxon>Bacteria</taxon>
        <taxon>Candidatus Woykeibacteriota</taxon>
    </lineage>
</organism>
<keyword evidence="2" id="KW-0489">Methyltransferase</keyword>
<evidence type="ECO:0000256" key="3">
    <source>
        <dbReference type="ARBA" id="ARBA00022679"/>
    </source>
</evidence>
<evidence type="ECO:0000256" key="1">
    <source>
        <dbReference type="ARBA" id="ARBA00001286"/>
    </source>
</evidence>
<keyword evidence="3" id="KW-0808">Transferase</keyword>
<dbReference type="PANTHER" id="PTHR42942:SF1">
    <property type="entry name" value="ALKYLTRANSFERASE-LIKE PROTEIN 1"/>
    <property type="match status" value="1"/>
</dbReference>
<gene>
    <name evidence="8" type="ORF">A3F35_03550</name>
</gene>
<evidence type="ECO:0000256" key="2">
    <source>
        <dbReference type="ARBA" id="ARBA00022603"/>
    </source>
</evidence>
<comment type="catalytic activity">
    <reaction evidence="6">
        <text>a 6-O-methyl-2'-deoxyguanosine in DNA + L-cysteinyl-[protein] = S-methyl-L-cysteinyl-[protein] + a 2'-deoxyguanosine in DNA</text>
        <dbReference type="Rhea" id="RHEA:24000"/>
        <dbReference type="Rhea" id="RHEA-COMP:10131"/>
        <dbReference type="Rhea" id="RHEA-COMP:10132"/>
        <dbReference type="Rhea" id="RHEA-COMP:11367"/>
        <dbReference type="Rhea" id="RHEA-COMP:11368"/>
        <dbReference type="ChEBI" id="CHEBI:29950"/>
        <dbReference type="ChEBI" id="CHEBI:82612"/>
        <dbReference type="ChEBI" id="CHEBI:85445"/>
        <dbReference type="ChEBI" id="CHEBI:85448"/>
        <dbReference type="EC" id="2.1.1.63"/>
    </reaction>
</comment>
<dbReference type="GO" id="GO:0032259">
    <property type="term" value="P:methylation"/>
    <property type="evidence" value="ECO:0007669"/>
    <property type="project" value="UniProtKB-KW"/>
</dbReference>
<evidence type="ECO:0000256" key="4">
    <source>
        <dbReference type="ARBA" id="ARBA00022763"/>
    </source>
</evidence>
<comment type="caution">
    <text evidence="8">The sequence shown here is derived from an EMBL/GenBank/DDBJ whole genome shotgun (WGS) entry which is preliminary data.</text>
</comment>
<keyword evidence="4" id="KW-0227">DNA damage</keyword>
<comment type="catalytic activity">
    <reaction evidence="1">
        <text>a 4-O-methyl-thymidine in DNA + L-cysteinyl-[protein] = a thymidine in DNA + S-methyl-L-cysteinyl-[protein]</text>
        <dbReference type="Rhea" id="RHEA:53428"/>
        <dbReference type="Rhea" id="RHEA-COMP:10131"/>
        <dbReference type="Rhea" id="RHEA-COMP:10132"/>
        <dbReference type="Rhea" id="RHEA-COMP:13555"/>
        <dbReference type="Rhea" id="RHEA-COMP:13556"/>
        <dbReference type="ChEBI" id="CHEBI:29950"/>
        <dbReference type="ChEBI" id="CHEBI:82612"/>
        <dbReference type="ChEBI" id="CHEBI:137386"/>
        <dbReference type="ChEBI" id="CHEBI:137387"/>
        <dbReference type="EC" id="2.1.1.63"/>
    </reaction>
</comment>
<evidence type="ECO:0000256" key="5">
    <source>
        <dbReference type="ARBA" id="ARBA00023204"/>
    </source>
</evidence>
<dbReference type="Proteomes" id="UP000178068">
    <property type="component" value="Unassembled WGS sequence"/>
</dbReference>
<dbReference type="GO" id="GO:0006281">
    <property type="term" value="P:DNA repair"/>
    <property type="evidence" value="ECO:0007669"/>
    <property type="project" value="UniProtKB-KW"/>
</dbReference>